<evidence type="ECO:0000256" key="1">
    <source>
        <dbReference type="ARBA" id="ARBA00023122"/>
    </source>
</evidence>
<gene>
    <name evidence="4" type="ORF">PPG34_15375</name>
</gene>
<reference evidence="4 5" key="1">
    <citation type="journal article" date="2023" name="ISME J.">
        <title>Cultivation and genomic characterization of novel and ubiquitous marine nitrite-oxidizing bacteria from the Nitrospirales.</title>
        <authorList>
            <person name="Mueller A.J."/>
            <person name="Daebeler A."/>
            <person name="Herbold C.W."/>
            <person name="Kirkegaard R.H."/>
            <person name="Daims H."/>
        </authorList>
    </citation>
    <scope>NUCLEOTIDE SEQUENCE [LARGE SCALE GENOMIC DNA]</scope>
    <source>
        <strain evidence="4 5">EB</strain>
    </source>
</reference>
<evidence type="ECO:0000259" key="3">
    <source>
        <dbReference type="PROSITE" id="PS51371"/>
    </source>
</evidence>
<feature type="domain" description="CBS" evidence="3">
    <location>
        <begin position="83"/>
        <end position="140"/>
    </location>
</feature>
<dbReference type="RefSeq" id="WP_313834327.1">
    <property type="nucleotide sequence ID" value="NZ_JAQOUE010000002.1"/>
</dbReference>
<dbReference type="InterPro" id="IPR046342">
    <property type="entry name" value="CBS_dom_sf"/>
</dbReference>
<name>A0ABU3KBX8_9BACT</name>
<accession>A0ABU3KBX8</accession>
<dbReference type="SUPFAM" id="SSF54631">
    <property type="entry name" value="CBS-domain pair"/>
    <property type="match status" value="1"/>
</dbReference>
<evidence type="ECO:0000313" key="5">
    <source>
        <dbReference type="Proteomes" id="UP001250932"/>
    </source>
</evidence>
<dbReference type="PANTHER" id="PTHR43080:SF2">
    <property type="entry name" value="CBS DOMAIN-CONTAINING PROTEIN"/>
    <property type="match status" value="1"/>
</dbReference>
<dbReference type="InterPro" id="IPR051257">
    <property type="entry name" value="Diverse_CBS-Domain"/>
</dbReference>
<organism evidence="4 5">
    <name type="scientific">Candidatus Nitronereus thalassa</name>
    <dbReference type="NCBI Taxonomy" id="3020898"/>
    <lineage>
        <taxon>Bacteria</taxon>
        <taxon>Pseudomonadati</taxon>
        <taxon>Nitrospirota</taxon>
        <taxon>Nitrospiria</taxon>
        <taxon>Nitrospirales</taxon>
        <taxon>Nitrospiraceae</taxon>
        <taxon>Candidatus Nitronereus</taxon>
    </lineage>
</organism>
<dbReference type="EMBL" id="JAQOUE010000002">
    <property type="protein sequence ID" value="MDT7043734.1"/>
    <property type="molecule type" value="Genomic_DNA"/>
</dbReference>
<dbReference type="Pfam" id="PF00571">
    <property type="entry name" value="CBS"/>
    <property type="match status" value="2"/>
</dbReference>
<dbReference type="Proteomes" id="UP001250932">
    <property type="component" value="Unassembled WGS sequence"/>
</dbReference>
<keyword evidence="5" id="KW-1185">Reference proteome</keyword>
<evidence type="ECO:0000313" key="4">
    <source>
        <dbReference type="EMBL" id="MDT7043734.1"/>
    </source>
</evidence>
<dbReference type="PANTHER" id="PTHR43080">
    <property type="entry name" value="CBS DOMAIN-CONTAINING PROTEIN CBSX3, MITOCHONDRIAL"/>
    <property type="match status" value="1"/>
</dbReference>
<dbReference type="CDD" id="cd02205">
    <property type="entry name" value="CBS_pair_SF"/>
    <property type="match status" value="1"/>
</dbReference>
<dbReference type="Gene3D" id="3.10.580.10">
    <property type="entry name" value="CBS-domain"/>
    <property type="match status" value="1"/>
</dbReference>
<evidence type="ECO:0000256" key="2">
    <source>
        <dbReference type="PROSITE-ProRule" id="PRU00703"/>
    </source>
</evidence>
<comment type="caution">
    <text evidence="4">The sequence shown here is derived from an EMBL/GenBank/DDBJ whole genome shotgun (WGS) entry which is preliminary data.</text>
</comment>
<sequence length="143" mass="15493">MNTAGVPPEGYKSVGDIVATHTLQFDSQVDGESIAMEILTNHIAVVPVVDTDGYLEGVVGELEILKALQEGKDLTQMKAKDLMKKEKPIHVTDSTPISDALKILQSEHMPIVPVVEDERVIKSITRHDLIRAMSGAGLGVETH</sequence>
<keyword evidence="1 2" id="KW-0129">CBS domain</keyword>
<protein>
    <submittedName>
        <fullName evidence="4">CBS domain-containing protein</fullName>
    </submittedName>
</protein>
<dbReference type="PROSITE" id="PS51371">
    <property type="entry name" value="CBS"/>
    <property type="match status" value="1"/>
</dbReference>
<proteinExistence type="predicted"/>
<dbReference type="InterPro" id="IPR000644">
    <property type="entry name" value="CBS_dom"/>
</dbReference>